<evidence type="ECO:0000259" key="4">
    <source>
        <dbReference type="PROSITE" id="PS50995"/>
    </source>
</evidence>
<accession>A0A3R7EA51</accession>
<dbReference type="InterPro" id="IPR000835">
    <property type="entry name" value="HTH_MarR-typ"/>
</dbReference>
<sequence length="162" mass="18285">MAKNSVARDPRQTPLDRLYARPGFMIRRAHQISTDLFIEACAALDMTPSQYGVLYILFHSGPLEQIGIARLIGLDRSTTALVVKILSERGLLEKTKSETDQRKVEISLTEAGRQCFRQCERYAQKSVDALLAPFEPAERTQFLALLDKFVSHFNDNTRVTLG</sequence>
<dbReference type="Proteomes" id="UP000283709">
    <property type="component" value="Unassembled WGS sequence"/>
</dbReference>
<dbReference type="GO" id="GO:0003677">
    <property type="term" value="F:DNA binding"/>
    <property type="evidence" value="ECO:0007669"/>
    <property type="project" value="UniProtKB-KW"/>
</dbReference>
<dbReference type="EMBL" id="MCAS01000001">
    <property type="protein sequence ID" value="RKF50625.1"/>
    <property type="molecule type" value="Genomic_DNA"/>
</dbReference>
<keyword evidence="1" id="KW-0805">Transcription regulation</keyword>
<comment type="caution">
    <text evidence="5">The sequence shown here is derived from an EMBL/GenBank/DDBJ whole genome shotgun (WGS) entry which is preliminary data.</text>
</comment>
<dbReference type="PROSITE" id="PS50995">
    <property type="entry name" value="HTH_MARR_2"/>
    <property type="match status" value="1"/>
</dbReference>
<dbReference type="SMART" id="SM00347">
    <property type="entry name" value="HTH_MARR"/>
    <property type="match status" value="1"/>
</dbReference>
<keyword evidence="2" id="KW-0238">DNA-binding</keyword>
<dbReference type="PRINTS" id="PR00598">
    <property type="entry name" value="HTHMARR"/>
</dbReference>
<dbReference type="SUPFAM" id="SSF46785">
    <property type="entry name" value="Winged helix' DNA-binding domain"/>
    <property type="match status" value="1"/>
</dbReference>
<proteinExistence type="predicted"/>
<protein>
    <recommendedName>
        <fullName evidence="4">HTH marR-type domain-containing protein</fullName>
    </recommendedName>
</protein>
<dbReference type="AlphaFoldDB" id="A0A3R7EA51"/>
<dbReference type="Pfam" id="PF01047">
    <property type="entry name" value="MarR"/>
    <property type="match status" value="1"/>
</dbReference>
<dbReference type="InterPro" id="IPR036388">
    <property type="entry name" value="WH-like_DNA-bd_sf"/>
</dbReference>
<reference evidence="5 6" key="1">
    <citation type="submission" date="2016-07" db="EMBL/GenBank/DDBJ databases">
        <title>Genome analysis of Burkholderia fungorum ES3-20.</title>
        <authorList>
            <person name="Xu D."/>
            <person name="Yao R."/>
            <person name="Zheng S."/>
        </authorList>
    </citation>
    <scope>NUCLEOTIDE SEQUENCE [LARGE SCALE GENOMIC DNA]</scope>
    <source>
        <strain evidence="5 6">ES3-20</strain>
    </source>
</reference>
<organism evidence="5 6">
    <name type="scientific">Paraburkholderia fungorum</name>
    <dbReference type="NCBI Taxonomy" id="134537"/>
    <lineage>
        <taxon>Bacteria</taxon>
        <taxon>Pseudomonadati</taxon>
        <taxon>Pseudomonadota</taxon>
        <taxon>Betaproteobacteria</taxon>
        <taxon>Burkholderiales</taxon>
        <taxon>Burkholderiaceae</taxon>
        <taxon>Paraburkholderia</taxon>
    </lineage>
</organism>
<evidence type="ECO:0000313" key="6">
    <source>
        <dbReference type="Proteomes" id="UP000283709"/>
    </source>
</evidence>
<dbReference type="PANTHER" id="PTHR42756:SF1">
    <property type="entry name" value="TRANSCRIPTIONAL REPRESSOR OF EMRAB OPERON"/>
    <property type="match status" value="1"/>
</dbReference>
<dbReference type="PANTHER" id="PTHR42756">
    <property type="entry name" value="TRANSCRIPTIONAL REGULATOR, MARR"/>
    <property type="match status" value="1"/>
</dbReference>
<dbReference type="InterPro" id="IPR036390">
    <property type="entry name" value="WH_DNA-bd_sf"/>
</dbReference>
<name>A0A3R7EA51_9BURK</name>
<gene>
    <name evidence="5" type="ORF">BCY88_00100</name>
</gene>
<evidence type="ECO:0000256" key="1">
    <source>
        <dbReference type="ARBA" id="ARBA00023015"/>
    </source>
</evidence>
<dbReference type="RefSeq" id="WP_120342248.1">
    <property type="nucleotide sequence ID" value="NZ_MCAS01000001.1"/>
</dbReference>
<evidence type="ECO:0000256" key="2">
    <source>
        <dbReference type="ARBA" id="ARBA00023125"/>
    </source>
</evidence>
<evidence type="ECO:0000313" key="5">
    <source>
        <dbReference type="EMBL" id="RKF50625.1"/>
    </source>
</evidence>
<dbReference type="GO" id="GO:0003700">
    <property type="term" value="F:DNA-binding transcription factor activity"/>
    <property type="evidence" value="ECO:0007669"/>
    <property type="project" value="InterPro"/>
</dbReference>
<dbReference type="OrthoDB" id="4549026at2"/>
<keyword evidence="3" id="KW-0804">Transcription</keyword>
<dbReference type="Gene3D" id="1.10.10.10">
    <property type="entry name" value="Winged helix-like DNA-binding domain superfamily/Winged helix DNA-binding domain"/>
    <property type="match status" value="1"/>
</dbReference>
<evidence type="ECO:0000256" key="3">
    <source>
        <dbReference type="ARBA" id="ARBA00023163"/>
    </source>
</evidence>
<feature type="domain" description="HTH marR-type" evidence="4">
    <location>
        <begin position="12"/>
        <end position="151"/>
    </location>
</feature>